<feature type="transmembrane region" description="Helical" evidence="12">
    <location>
        <begin position="350"/>
        <end position="368"/>
    </location>
</feature>
<dbReference type="EMBL" id="JACVVK020000013">
    <property type="protein sequence ID" value="KAK7504958.1"/>
    <property type="molecule type" value="Genomic_DNA"/>
</dbReference>
<evidence type="ECO:0000313" key="16">
    <source>
        <dbReference type="Proteomes" id="UP001519460"/>
    </source>
</evidence>
<keyword evidence="6" id="KW-0406">Ion transport</keyword>
<keyword evidence="16" id="KW-1185">Reference proteome</keyword>
<evidence type="ECO:0000313" key="15">
    <source>
        <dbReference type="EMBL" id="KAK7504958.1"/>
    </source>
</evidence>
<dbReference type="PANTHER" id="PTHR42643">
    <property type="entry name" value="IONOTROPIC RECEPTOR 20A-RELATED"/>
    <property type="match status" value="1"/>
</dbReference>
<keyword evidence="8" id="KW-0675">Receptor</keyword>
<feature type="transmembrane region" description="Helical" evidence="12">
    <location>
        <begin position="292"/>
        <end position="311"/>
    </location>
</feature>
<comment type="caution">
    <text evidence="15">The sequence shown here is derived from an EMBL/GenBank/DDBJ whole genome shotgun (WGS) entry which is preliminary data.</text>
</comment>
<keyword evidence="10" id="KW-1071">Ligand-gated ion channel</keyword>
<keyword evidence="4 12" id="KW-0812">Transmembrane</keyword>
<keyword evidence="3" id="KW-1003">Cell membrane</keyword>
<keyword evidence="11" id="KW-0407">Ion channel</keyword>
<dbReference type="Proteomes" id="UP001519460">
    <property type="component" value="Unassembled WGS sequence"/>
</dbReference>
<protein>
    <recommendedName>
        <fullName evidence="14">Ionotropic glutamate receptor L-glutamate and glycine-binding domain-containing protein</fullName>
    </recommendedName>
</protein>
<evidence type="ECO:0000256" key="11">
    <source>
        <dbReference type="ARBA" id="ARBA00023303"/>
    </source>
</evidence>
<dbReference type="Pfam" id="PF10613">
    <property type="entry name" value="Lig_chan-Glu_bd"/>
    <property type="match status" value="1"/>
</dbReference>
<evidence type="ECO:0000256" key="2">
    <source>
        <dbReference type="ARBA" id="ARBA00022448"/>
    </source>
</evidence>
<accession>A0ABD0M0P1</accession>
<evidence type="ECO:0000256" key="6">
    <source>
        <dbReference type="ARBA" id="ARBA00023065"/>
    </source>
</evidence>
<feature type="domain" description="Ionotropic glutamate receptor L-glutamate and glycine-binding" evidence="14">
    <location>
        <begin position="183"/>
        <end position="276"/>
    </location>
</feature>
<dbReference type="InterPro" id="IPR052192">
    <property type="entry name" value="Insect_Ionotropic_Sensory_Rcpt"/>
</dbReference>
<sequence>MAGLLLALMLQLGWKDTVIVTEETEDAESLQMNKLSEYGVQHVLVSGDWSASGKWVQHVVRTGADSWRPLSIVLLCSLSCVQASLLQASFMEKQYGTLSAFGMSSRWLLMPAGGDKLLDHLHVSNVTMDNVVLVNRMSSDMSGATCTTRAHSLGQKSCTFHTLLWAPEGKRKWAAWLNYIDSYEANGSRHWRGQTVDLINVASNLLNFTYDIVAPAVDVWGSSTEKDSSVGYFSHITNNDVDMGLVPIYILKERREIMDFTDTLVYSPYALVYRQPTTQNDMQMLLGPFSQWLLLAIGGAMVFVLTLLFAMEWGNFVLQYSQSEGASPRHSSGRLDRTGSCTWLSTLDKVFQIAGAVLLGTLTAFLSVTKDTQLFSSIEDLVRKEHDYTWGFINDSAAMLSIMNSNGSVYRDLWAGVQRFASKDADVLSENLTKLGEKVRSERFVAFVSKFVALPTFGGDCDVVVVEAGLPHATQGLTLPKGIQTLHATGILSKWTTKWFPRATCSRPSKHQTVISLTHVQGALSVVPVGVGLALIVLAAEILYVKLRRKNATQADESIQFDVYDLETTDSAKTSVADRMVSLNVARTALDKSSRKLKGSLD</sequence>
<evidence type="ECO:0000256" key="3">
    <source>
        <dbReference type="ARBA" id="ARBA00022475"/>
    </source>
</evidence>
<keyword evidence="13" id="KW-0732">Signal</keyword>
<dbReference type="PANTHER" id="PTHR42643:SF24">
    <property type="entry name" value="IONOTROPIC RECEPTOR 60A"/>
    <property type="match status" value="1"/>
</dbReference>
<proteinExistence type="predicted"/>
<dbReference type="SUPFAM" id="SSF53850">
    <property type="entry name" value="Periplasmic binding protein-like II"/>
    <property type="match status" value="1"/>
</dbReference>
<feature type="signal peptide" evidence="13">
    <location>
        <begin position="1"/>
        <end position="15"/>
    </location>
</feature>
<keyword evidence="7 12" id="KW-0472">Membrane</keyword>
<dbReference type="AlphaFoldDB" id="A0ABD0M0P1"/>
<evidence type="ECO:0000256" key="4">
    <source>
        <dbReference type="ARBA" id="ARBA00022692"/>
    </source>
</evidence>
<dbReference type="Gene3D" id="3.40.190.10">
    <property type="entry name" value="Periplasmic binding protein-like II"/>
    <property type="match status" value="2"/>
</dbReference>
<evidence type="ECO:0000256" key="13">
    <source>
        <dbReference type="SAM" id="SignalP"/>
    </source>
</evidence>
<organism evidence="15 16">
    <name type="scientific">Batillaria attramentaria</name>
    <dbReference type="NCBI Taxonomy" id="370345"/>
    <lineage>
        <taxon>Eukaryota</taxon>
        <taxon>Metazoa</taxon>
        <taxon>Spiralia</taxon>
        <taxon>Lophotrochozoa</taxon>
        <taxon>Mollusca</taxon>
        <taxon>Gastropoda</taxon>
        <taxon>Caenogastropoda</taxon>
        <taxon>Sorbeoconcha</taxon>
        <taxon>Cerithioidea</taxon>
        <taxon>Batillariidae</taxon>
        <taxon>Batillaria</taxon>
    </lineage>
</organism>
<evidence type="ECO:0000259" key="14">
    <source>
        <dbReference type="Pfam" id="PF10613"/>
    </source>
</evidence>
<evidence type="ECO:0000256" key="10">
    <source>
        <dbReference type="ARBA" id="ARBA00023286"/>
    </source>
</evidence>
<dbReference type="GO" id="GO:0005886">
    <property type="term" value="C:plasma membrane"/>
    <property type="evidence" value="ECO:0007669"/>
    <property type="project" value="UniProtKB-SubCell"/>
</dbReference>
<evidence type="ECO:0000256" key="5">
    <source>
        <dbReference type="ARBA" id="ARBA00022989"/>
    </source>
</evidence>
<gene>
    <name evidence="15" type="ORF">BaRGS_00003986</name>
</gene>
<keyword evidence="9" id="KW-0325">Glycoprotein</keyword>
<evidence type="ECO:0000256" key="8">
    <source>
        <dbReference type="ARBA" id="ARBA00023170"/>
    </source>
</evidence>
<keyword evidence="2" id="KW-0813">Transport</keyword>
<evidence type="ECO:0000256" key="7">
    <source>
        <dbReference type="ARBA" id="ARBA00023136"/>
    </source>
</evidence>
<name>A0ABD0M0P1_9CAEN</name>
<keyword evidence="5 12" id="KW-1133">Transmembrane helix</keyword>
<evidence type="ECO:0000256" key="1">
    <source>
        <dbReference type="ARBA" id="ARBA00004651"/>
    </source>
</evidence>
<dbReference type="InterPro" id="IPR019594">
    <property type="entry name" value="Glu/Gly-bd"/>
</dbReference>
<feature type="chain" id="PRO_5044766316" description="Ionotropic glutamate receptor L-glutamate and glycine-binding domain-containing protein" evidence="13">
    <location>
        <begin position="16"/>
        <end position="602"/>
    </location>
</feature>
<feature type="transmembrane region" description="Helical" evidence="12">
    <location>
        <begin position="522"/>
        <end position="544"/>
    </location>
</feature>
<comment type="subcellular location">
    <subcellularLocation>
        <location evidence="1">Cell membrane</location>
        <topology evidence="1">Multi-pass membrane protein</topology>
    </subcellularLocation>
</comment>
<dbReference type="GO" id="GO:0034220">
    <property type="term" value="P:monoatomic ion transmembrane transport"/>
    <property type="evidence" value="ECO:0007669"/>
    <property type="project" value="UniProtKB-KW"/>
</dbReference>
<reference evidence="15 16" key="1">
    <citation type="journal article" date="2023" name="Sci. Data">
        <title>Genome assembly of the Korean intertidal mud-creeper Batillaria attramentaria.</title>
        <authorList>
            <person name="Patra A.K."/>
            <person name="Ho P.T."/>
            <person name="Jun S."/>
            <person name="Lee S.J."/>
            <person name="Kim Y."/>
            <person name="Won Y.J."/>
        </authorList>
    </citation>
    <scope>NUCLEOTIDE SEQUENCE [LARGE SCALE GENOMIC DNA]</scope>
    <source>
        <strain evidence="15">Wonlab-2016</strain>
    </source>
</reference>
<evidence type="ECO:0000256" key="12">
    <source>
        <dbReference type="SAM" id="Phobius"/>
    </source>
</evidence>
<evidence type="ECO:0000256" key="9">
    <source>
        <dbReference type="ARBA" id="ARBA00023180"/>
    </source>
</evidence>